<evidence type="ECO:0000256" key="4">
    <source>
        <dbReference type="SAM" id="SignalP"/>
    </source>
</evidence>
<dbReference type="GO" id="GO:0020037">
    <property type="term" value="F:heme binding"/>
    <property type="evidence" value="ECO:0007669"/>
    <property type="project" value="InterPro"/>
</dbReference>
<dbReference type="RefSeq" id="WP_012676851.1">
    <property type="nucleotide sequence ID" value="NC_012440.1"/>
</dbReference>
<dbReference type="STRING" id="123214.PERMA_1254"/>
<reference evidence="6 7" key="1">
    <citation type="journal article" date="2009" name="J. Bacteriol.">
        <title>Complete and draft genome sequences of six members of the Aquificales.</title>
        <authorList>
            <person name="Reysenbach A.L."/>
            <person name="Hamamura N."/>
            <person name="Podar M."/>
            <person name="Griffiths E."/>
            <person name="Ferreira S."/>
            <person name="Hochstein R."/>
            <person name="Heidelberg J."/>
            <person name="Johnson J."/>
            <person name="Mead D."/>
            <person name="Pohorille A."/>
            <person name="Sarmiento M."/>
            <person name="Schweighofer K."/>
            <person name="Seshadri R."/>
            <person name="Voytek M.A."/>
        </authorList>
    </citation>
    <scope>NUCLEOTIDE SEQUENCE [LARGE SCALE GENOMIC DNA]</scope>
    <source>
        <strain evidence="7">DSM 14350 / EX-H1</strain>
    </source>
</reference>
<keyword evidence="3" id="KW-0408">Iron</keyword>
<feature type="domain" description="Cytochrome c" evidence="5">
    <location>
        <begin position="32"/>
        <end position="121"/>
    </location>
</feature>
<evidence type="ECO:0000256" key="3">
    <source>
        <dbReference type="ARBA" id="ARBA00023004"/>
    </source>
</evidence>
<dbReference type="InterPro" id="IPR036909">
    <property type="entry name" value="Cyt_c-like_dom_sf"/>
</dbReference>
<dbReference type="Pfam" id="PF00034">
    <property type="entry name" value="Cytochrom_C"/>
    <property type="match status" value="1"/>
</dbReference>
<dbReference type="GO" id="GO:0009055">
    <property type="term" value="F:electron transfer activity"/>
    <property type="evidence" value="ECO:0007669"/>
    <property type="project" value="InterPro"/>
</dbReference>
<gene>
    <name evidence="6" type="ordered locus">PERMA_1254</name>
</gene>
<name>C0QQT1_PERMH</name>
<accession>C0QQT1</accession>
<feature type="signal peptide" evidence="4">
    <location>
        <begin position="1"/>
        <end position="21"/>
    </location>
</feature>
<organism evidence="6 7">
    <name type="scientific">Persephonella marina (strain DSM 14350 / EX-H1)</name>
    <dbReference type="NCBI Taxonomy" id="123214"/>
    <lineage>
        <taxon>Bacteria</taxon>
        <taxon>Pseudomonadati</taxon>
        <taxon>Aquificota</taxon>
        <taxon>Aquificia</taxon>
        <taxon>Aquificales</taxon>
        <taxon>Hydrogenothermaceae</taxon>
        <taxon>Persephonella</taxon>
    </lineage>
</organism>
<evidence type="ECO:0000313" key="7">
    <source>
        <dbReference type="Proteomes" id="UP000001366"/>
    </source>
</evidence>
<dbReference type="Proteomes" id="UP000001366">
    <property type="component" value="Chromosome"/>
</dbReference>
<keyword evidence="7" id="KW-1185">Reference proteome</keyword>
<dbReference type="HOGENOM" id="CLU_133112_1_1_0"/>
<keyword evidence="2" id="KW-0479">Metal-binding</keyword>
<dbReference type="SUPFAM" id="SSF46626">
    <property type="entry name" value="Cytochrome c"/>
    <property type="match status" value="1"/>
</dbReference>
<dbReference type="EMBL" id="CP001230">
    <property type="protein sequence ID" value="ACO04614.1"/>
    <property type="molecule type" value="Genomic_DNA"/>
</dbReference>
<dbReference type="KEGG" id="pmx:PERMA_1254"/>
<evidence type="ECO:0000313" key="6">
    <source>
        <dbReference type="EMBL" id="ACO04614.1"/>
    </source>
</evidence>
<dbReference type="GO" id="GO:0046872">
    <property type="term" value="F:metal ion binding"/>
    <property type="evidence" value="ECO:0007669"/>
    <property type="project" value="UniProtKB-KW"/>
</dbReference>
<dbReference type="OrthoDB" id="9814063at2"/>
<sequence>MRKFLTFVLALGMLSVGLSYAGGKDVERKLMQLAKKKGCTTCHDLDKPKNSVPYRVIAKEYKGKKDAVETLVKSILYASFGKWQTLGPKKYGMKPRAIYMPRQRQVTESEAREIVKLILSLDTSSVKTK</sequence>
<evidence type="ECO:0000256" key="1">
    <source>
        <dbReference type="ARBA" id="ARBA00022617"/>
    </source>
</evidence>
<protein>
    <submittedName>
        <fullName evidence="6">CytoChrome c-552 (Cytochrome c552)</fullName>
    </submittedName>
</protein>
<keyword evidence="4" id="KW-0732">Signal</keyword>
<dbReference type="eggNOG" id="COG4654">
    <property type="taxonomic scope" value="Bacteria"/>
</dbReference>
<evidence type="ECO:0000256" key="2">
    <source>
        <dbReference type="ARBA" id="ARBA00022723"/>
    </source>
</evidence>
<dbReference type="AlphaFoldDB" id="C0QQT1"/>
<evidence type="ECO:0000259" key="5">
    <source>
        <dbReference type="Pfam" id="PF00034"/>
    </source>
</evidence>
<dbReference type="Gene3D" id="1.10.760.10">
    <property type="entry name" value="Cytochrome c-like domain"/>
    <property type="match status" value="1"/>
</dbReference>
<keyword evidence="1" id="KW-0349">Heme</keyword>
<dbReference type="InterPro" id="IPR009056">
    <property type="entry name" value="Cyt_c-like_dom"/>
</dbReference>
<dbReference type="PaxDb" id="123214-PERMA_1254"/>
<feature type="chain" id="PRO_5002902296" evidence="4">
    <location>
        <begin position="22"/>
        <end position="129"/>
    </location>
</feature>
<proteinExistence type="predicted"/>